<comment type="caution">
    <text evidence="2">The sequence shown here is derived from an EMBL/GenBank/DDBJ whole genome shotgun (WGS) entry which is preliminary data.</text>
</comment>
<name>A0AAN8SCC5_POLSC</name>
<reference evidence="2 3" key="1">
    <citation type="submission" date="2023-10" db="EMBL/GenBank/DDBJ databases">
        <title>Genomes of two closely related lineages of the louse Polyplax serrata with different host specificities.</title>
        <authorList>
            <person name="Martinu J."/>
            <person name="Tarabai H."/>
            <person name="Stefka J."/>
            <person name="Hypsa V."/>
        </authorList>
    </citation>
    <scope>NUCLEOTIDE SEQUENCE [LARGE SCALE GENOMIC DNA]</scope>
    <source>
        <strain evidence="2">HR10_N</strain>
    </source>
</reference>
<protein>
    <submittedName>
        <fullName evidence="2">Uncharacterized protein</fullName>
    </submittedName>
</protein>
<dbReference type="AlphaFoldDB" id="A0AAN8SCC5"/>
<accession>A0AAN8SCC5</accession>
<evidence type="ECO:0000313" key="2">
    <source>
        <dbReference type="EMBL" id="KAK6644040.1"/>
    </source>
</evidence>
<feature type="compositionally biased region" description="Polar residues" evidence="1">
    <location>
        <begin position="72"/>
        <end position="90"/>
    </location>
</feature>
<dbReference type="EMBL" id="JAWJWE010000001">
    <property type="protein sequence ID" value="KAK6644040.1"/>
    <property type="molecule type" value="Genomic_DNA"/>
</dbReference>
<sequence>MQPSFFCKRSKSDRCPKNNHFTRSSGTKKVQVREEKLSWLSCTVSECTPPSFCLFLDAVIATWLEFDPAEPQSLSRKTRPSTGASVTPSKGCSTFQAPIALLPASVVTRSSPQVATAQNERVTQPASTSTSTLLL</sequence>
<feature type="region of interest" description="Disordered" evidence="1">
    <location>
        <begin position="112"/>
        <end position="135"/>
    </location>
</feature>
<proteinExistence type="predicted"/>
<dbReference type="Proteomes" id="UP001372834">
    <property type="component" value="Unassembled WGS sequence"/>
</dbReference>
<evidence type="ECO:0000256" key="1">
    <source>
        <dbReference type="SAM" id="MobiDB-lite"/>
    </source>
</evidence>
<evidence type="ECO:0000313" key="3">
    <source>
        <dbReference type="Proteomes" id="UP001372834"/>
    </source>
</evidence>
<feature type="region of interest" description="Disordered" evidence="1">
    <location>
        <begin position="70"/>
        <end position="90"/>
    </location>
</feature>
<organism evidence="2 3">
    <name type="scientific">Polyplax serrata</name>
    <name type="common">Common mouse louse</name>
    <dbReference type="NCBI Taxonomy" id="468196"/>
    <lineage>
        <taxon>Eukaryota</taxon>
        <taxon>Metazoa</taxon>
        <taxon>Ecdysozoa</taxon>
        <taxon>Arthropoda</taxon>
        <taxon>Hexapoda</taxon>
        <taxon>Insecta</taxon>
        <taxon>Pterygota</taxon>
        <taxon>Neoptera</taxon>
        <taxon>Paraneoptera</taxon>
        <taxon>Psocodea</taxon>
        <taxon>Troctomorpha</taxon>
        <taxon>Phthiraptera</taxon>
        <taxon>Anoplura</taxon>
        <taxon>Polyplacidae</taxon>
        <taxon>Polyplax</taxon>
    </lineage>
</organism>
<gene>
    <name evidence="2" type="ORF">RUM43_000305</name>
</gene>